<dbReference type="STRING" id="1120976.SAMN03080606_01603"/>
<dbReference type="SUPFAM" id="SSF46689">
    <property type="entry name" value="Homeodomain-like"/>
    <property type="match status" value="1"/>
</dbReference>
<sequence>MDKLHVTKIKPRHPMLNYLIKYYWIMKTDTQVVVNHKLLPVNNIDIIINFSSSIEYSSENKMKIVTKRAHFNGIRESYLTINQVGKLDVIGISFSPAGLYPLIKEPLCEYKNMTIELDTLITEFTSRIEENSKKAKNTIDKIDIIEEVLVNMIDIKFIPESKLIQIFNNFHSNTDNYSIDQFCTQYGINQRQLERYFRKYIGISPKLFQRLSRYQKTINRMLNNMTIDLTTLAYENGYYDQNHFIKEFKSFTGCTPSRYINERNSVKEIILNS</sequence>
<dbReference type="PANTHER" id="PTHR43280:SF2">
    <property type="entry name" value="HTH-TYPE TRANSCRIPTIONAL REGULATOR EXSA"/>
    <property type="match status" value="1"/>
</dbReference>
<dbReference type="GO" id="GO:0043565">
    <property type="term" value="F:sequence-specific DNA binding"/>
    <property type="evidence" value="ECO:0007669"/>
    <property type="project" value="InterPro"/>
</dbReference>
<dbReference type="Pfam" id="PF12833">
    <property type="entry name" value="HTH_18"/>
    <property type="match status" value="1"/>
</dbReference>
<evidence type="ECO:0000256" key="3">
    <source>
        <dbReference type="ARBA" id="ARBA00023163"/>
    </source>
</evidence>
<gene>
    <name evidence="5" type="ORF">SAMN03080606_01603</name>
</gene>
<dbReference type="Proteomes" id="UP000198636">
    <property type="component" value="Unassembled WGS sequence"/>
</dbReference>
<name>A0A1G5G4G7_9FIRM</name>
<keyword evidence="1" id="KW-0805">Transcription regulation</keyword>
<keyword evidence="6" id="KW-1185">Reference proteome</keyword>
<dbReference type="RefSeq" id="WP_176758916.1">
    <property type="nucleotide sequence ID" value="NZ_FMUS01000008.1"/>
</dbReference>
<dbReference type="Pfam" id="PF20240">
    <property type="entry name" value="DUF6597"/>
    <property type="match status" value="1"/>
</dbReference>
<keyword evidence="3" id="KW-0804">Transcription</keyword>
<evidence type="ECO:0000256" key="2">
    <source>
        <dbReference type="ARBA" id="ARBA00023125"/>
    </source>
</evidence>
<dbReference type="SMART" id="SM00342">
    <property type="entry name" value="HTH_ARAC"/>
    <property type="match status" value="1"/>
</dbReference>
<evidence type="ECO:0000313" key="6">
    <source>
        <dbReference type="Proteomes" id="UP000198636"/>
    </source>
</evidence>
<feature type="domain" description="HTH araC/xylS-type" evidence="4">
    <location>
        <begin position="161"/>
        <end position="262"/>
    </location>
</feature>
<keyword evidence="2 5" id="KW-0238">DNA-binding</keyword>
<evidence type="ECO:0000256" key="1">
    <source>
        <dbReference type="ARBA" id="ARBA00023015"/>
    </source>
</evidence>
<dbReference type="InterPro" id="IPR046532">
    <property type="entry name" value="DUF6597"/>
</dbReference>
<dbReference type="EMBL" id="FMUS01000008">
    <property type="protein sequence ID" value="SCY46271.1"/>
    <property type="molecule type" value="Genomic_DNA"/>
</dbReference>
<evidence type="ECO:0000259" key="4">
    <source>
        <dbReference type="PROSITE" id="PS01124"/>
    </source>
</evidence>
<protein>
    <submittedName>
        <fullName evidence="5">AraC-type DNA-binding protein</fullName>
    </submittedName>
</protein>
<accession>A0A1G5G4G7</accession>
<dbReference type="PROSITE" id="PS01124">
    <property type="entry name" value="HTH_ARAC_FAMILY_2"/>
    <property type="match status" value="1"/>
</dbReference>
<dbReference type="InterPro" id="IPR018060">
    <property type="entry name" value="HTH_AraC"/>
</dbReference>
<dbReference type="GO" id="GO:0003700">
    <property type="term" value="F:DNA-binding transcription factor activity"/>
    <property type="evidence" value="ECO:0007669"/>
    <property type="project" value="InterPro"/>
</dbReference>
<dbReference type="PANTHER" id="PTHR43280">
    <property type="entry name" value="ARAC-FAMILY TRANSCRIPTIONAL REGULATOR"/>
    <property type="match status" value="1"/>
</dbReference>
<reference evidence="5 6" key="1">
    <citation type="submission" date="2016-10" db="EMBL/GenBank/DDBJ databases">
        <authorList>
            <person name="de Groot N.N."/>
        </authorList>
    </citation>
    <scope>NUCLEOTIDE SEQUENCE [LARGE SCALE GENOMIC DNA]</scope>
    <source>
        <strain evidence="5 6">DSM 18978</strain>
    </source>
</reference>
<proteinExistence type="predicted"/>
<dbReference type="Gene3D" id="1.10.10.60">
    <property type="entry name" value="Homeodomain-like"/>
    <property type="match status" value="1"/>
</dbReference>
<dbReference type="InterPro" id="IPR009057">
    <property type="entry name" value="Homeodomain-like_sf"/>
</dbReference>
<evidence type="ECO:0000313" key="5">
    <source>
        <dbReference type="EMBL" id="SCY46271.1"/>
    </source>
</evidence>
<organism evidence="5 6">
    <name type="scientific">Alkaliphilus peptidifermentans DSM 18978</name>
    <dbReference type="NCBI Taxonomy" id="1120976"/>
    <lineage>
        <taxon>Bacteria</taxon>
        <taxon>Bacillati</taxon>
        <taxon>Bacillota</taxon>
        <taxon>Clostridia</taxon>
        <taxon>Peptostreptococcales</taxon>
        <taxon>Natronincolaceae</taxon>
        <taxon>Alkaliphilus</taxon>
    </lineage>
</organism>
<dbReference type="AlphaFoldDB" id="A0A1G5G4G7"/>